<dbReference type="CDD" id="cd20405">
    <property type="entry name" value="Tudor_Agenet_AtDUF_rpt1_3"/>
    <property type="match status" value="2"/>
</dbReference>
<dbReference type="InterPro" id="IPR014002">
    <property type="entry name" value="Agenet_dom_plant"/>
</dbReference>
<proteinExistence type="predicted"/>
<dbReference type="PANTHER" id="PTHR31917">
    <property type="entry name" value="AGENET DOMAIN-CONTAINING PROTEIN-RELATED"/>
    <property type="match status" value="1"/>
</dbReference>
<dbReference type="CDD" id="cd20406">
    <property type="entry name" value="Tudor_Agenet_AtDUF_rpt2_4"/>
    <property type="match status" value="2"/>
</dbReference>
<dbReference type="AlphaFoldDB" id="A0A1J3D8W3"/>
<sequence>MLSMTKDSEVEVSSEDEGFTGAWYRAILQENPTKSGRKKLQVRYMTLVDEDASSLLTELVEQRLIRPVPPEDPNPNDGLAFEEGSVVDADLKDGWWTGVVVKKMSDHDKFLVYFDHPPDVMQFEKKQLRTHLDLIGSEWVRPENKELSKSLFRSGTMVEVSCKIDKLEAVWVPALIVKEDDDEQKRLIVKCCDNKSFRFDGGDDAKPNIIAVDLCNVRPKPPPCFVEKYDLLDRVDAYRGLGWRQGLVRRILSEERYIVSFVATKEEYVFIHSDLRPSKEWEDGVWLQQPKSQTKPGNKTPSQGKRKMSTETTLMCRPKKLKIICSSTAAKPITYKRTRKRTKTSSNERESVATIELSLARVSLNQMADDARNGDATPVIMIPTCNCELQTLS</sequence>
<dbReference type="Pfam" id="PF05641">
    <property type="entry name" value="Agenet"/>
    <property type="match status" value="3"/>
</dbReference>
<dbReference type="SMART" id="SM00743">
    <property type="entry name" value="Agenet"/>
    <property type="match status" value="4"/>
</dbReference>
<dbReference type="PANTHER" id="PTHR31917:SF153">
    <property type="entry name" value="DUF724 DOMAIN-CONTAINING PROTEIN 3-RELATED"/>
    <property type="match status" value="1"/>
</dbReference>
<feature type="region of interest" description="Disordered" evidence="1">
    <location>
        <begin position="282"/>
        <end position="310"/>
    </location>
</feature>
<organism evidence="3">
    <name type="scientific">Noccaea caerulescens</name>
    <name type="common">Alpine penny-cress</name>
    <name type="synonym">Thlaspi caerulescens</name>
    <dbReference type="NCBI Taxonomy" id="107243"/>
    <lineage>
        <taxon>Eukaryota</taxon>
        <taxon>Viridiplantae</taxon>
        <taxon>Streptophyta</taxon>
        <taxon>Embryophyta</taxon>
        <taxon>Tracheophyta</taxon>
        <taxon>Spermatophyta</taxon>
        <taxon>Magnoliopsida</taxon>
        <taxon>eudicotyledons</taxon>
        <taxon>Gunneridae</taxon>
        <taxon>Pentapetalae</taxon>
        <taxon>rosids</taxon>
        <taxon>malvids</taxon>
        <taxon>Brassicales</taxon>
        <taxon>Brassicaceae</taxon>
        <taxon>Coluteocarpeae</taxon>
        <taxon>Noccaea</taxon>
    </lineage>
</organism>
<feature type="domain" description="Agenet" evidence="2">
    <location>
        <begin position="79"/>
        <end position="136"/>
    </location>
</feature>
<accession>A0A1J3D8W3</accession>
<dbReference type="EMBL" id="GEVI01015845">
    <property type="protein sequence ID" value="JAU16475.1"/>
    <property type="molecule type" value="Transcribed_RNA"/>
</dbReference>
<feature type="domain" description="Agenet" evidence="2">
    <location>
        <begin position="227"/>
        <end position="283"/>
    </location>
</feature>
<reference evidence="3" key="1">
    <citation type="submission" date="2016-07" db="EMBL/GenBank/DDBJ databases">
        <title>De novo transcriptome assembly of four accessions of the metal hyperaccumulator plant Noccaea caerulescens.</title>
        <authorList>
            <person name="Blande D."/>
            <person name="Halimaa P."/>
            <person name="Tervahauta A.I."/>
            <person name="Aarts M.G."/>
            <person name="Karenlampi S.O."/>
        </authorList>
    </citation>
    <scope>NUCLEOTIDE SEQUENCE</scope>
</reference>
<evidence type="ECO:0000259" key="2">
    <source>
        <dbReference type="SMART" id="SM00743"/>
    </source>
</evidence>
<feature type="compositionally biased region" description="Polar residues" evidence="1">
    <location>
        <begin position="289"/>
        <end position="303"/>
    </location>
</feature>
<evidence type="ECO:0000256" key="1">
    <source>
        <dbReference type="SAM" id="MobiDB-lite"/>
    </source>
</evidence>
<dbReference type="InterPro" id="IPR008395">
    <property type="entry name" value="Agenet-like_dom"/>
</dbReference>
<name>A0A1J3D8W3_NOCCA</name>
<feature type="domain" description="Agenet" evidence="2">
    <location>
        <begin position="2"/>
        <end position="73"/>
    </location>
</feature>
<protein>
    <recommendedName>
        <fullName evidence="2">Agenet domain-containing protein</fullName>
    </recommendedName>
</protein>
<feature type="domain" description="Agenet" evidence="2">
    <location>
        <begin position="150"/>
        <end position="225"/>
    </location>
</feature>
<gene>
    <name evidence="3" type="ORF">GA_TR13586_c0_g1_i1_g.42920</name>
</gene>
<evidence type="ECO:0000313" key="3">
    <source>
        <dbReference type="EMBL" id="JAU16475.1"/>
    </source>
</evidence>